<accession>A0A7M1S0X4</accession>
<dbReference type="RefSeq" id="YP_010113047.1">
    <property type="nucleotide sequence ID" value="NC_055898.1"/>
</dbReference>
<sequence>MILELDTSLLNKFSISINQLVFISLVLNDNQINNQDIHELLSRVNEEEIQDLIQRNIIVVTISDDNKIYSPSKELLDFIKKNEQSMFDEFYEVFPIYVTRPDGTRGFLRSNVNKCRKEYNRIIGKSKAMHEHILSCLKYEIDDKLQTGKIGYMKTMWKWLTQHEWECYEEQINEQQNAELYGATVI</sequence>
<dbReference type="KEGG" id="vg:65131544"/>
<dbReference type="EMBL" id="MT774405">
    <property type="protein sequence ID" value="QOR60074.1"/>
    <property type="molecule type" value="Genomic_DNA"/>
</dbReference>
<evidence type="ECO:0000313" key="1">
    <source>
        <dbReference type="EMBL" id="QOR60074.1"/>
    </source>
</evidence>
<protein>
    <submittedName>
        <fullName evidence="1">Segregation and condensation protein B</fullName>
    </submittedName>
</protein>
<name>A0A7M1S0X4_9CAUD</name>
<keyword evidence="2" id="KW-1185">Reference proteome</keyword>
<dbReference type="GeneID" id="65131544"/>
<dbReference type="Proteomes" id="UP000594057">
    <property type="component" value="Segment"/>
</dbReference>
<organism evidence="1 2">
    <name type="scientific">uncultured phage cr115_1</name>
    <dbReference type="NCBI Taxonomy" id="2772089"/>
    <lineage>
        <taxon>Viruses</taxon>
        <taxon>Duplodnaviria</taxon>
        <taxon>Heunggongvirae</taxon>
        <taxon>Uroviricota</taxon>
        <taxon>Caudoviricetes</taxon>
        <taxon>Crassvirales</taxon>
        <taxon>Suoliviridae</taxon>
        <taxon>Uncouvirinae</taxon>
        <taxon>Birpovirus</taxon>
        <taxon>Birpovirus hiberniae</taxon>
    </lineage>
</organism>
<evidence type="ECO:0000313" key="2">
    <source>
        <dbReference type="Proteomes" id="UP000594057"/>
    </source>
</evidence>
<proteinExistence type="predicted"/>
<reference evidence="1 2" key="1">
    <citation type="submission" date="2020-07" db="EMBL/GenBank/DDBJ databases">
        <title>Taxonomic proposal: Crassvirales, a new order of highly abundant and diverse bacterial viruses.</title>
        <authorList>
            <person name="Shkoporov A.N."/>
            <person name="Stockdale S.R."/>
            <person name="Guerin E."/>
            <person name="Ross R.P."/>
            <person name="Hill C."/>
        </authorList>
    </citation>
    <scope>NUCLEOTIDE SEQUENCE [LARGE SCALE GENOMIC DNA]</scope>
</reference>